<dbReference type="Proteomes" id="UP000266841">
    <property type="component" value="Unassembled WGS sequence"/>
</dbReference>
<evidence type="ECO:0000256" key="1">
    <source>
        <dbReference type="SAM" id="MobiDB-lite"/>
    </source>
</evidence>
<dbReference type="AlphaFoldDB" id="K0T7P1"/>
<dbReference type="EMBL" id="AGNL01014903">
    <property type="protein sequence ID" value="EJK66492.1"/>
    <property type="molecule type" value="Genomic_DNA"/>
</dbReference>
<proteinExistence type="predicted"/>
<feature type="region of interest" description="Disordered" evidence="1">
    <location>
        <begin position="47"/>
        <end position="66"/>
    </location>
</feature>
<comment type="caution">
    <text evidence="2">The sequence shown here is derived from an EMBL/GenBank/DDBJ whole genome shotgun (WGS) entry which is preliminary data.</text>
</comment>
<sequence length="100" mass="10889">MMRGRIGDPKTSAPISVAGFLRRRTAVESFPSYFMIEQAINLEPTDAPFGLVGDDNGPGSEPTPQDRIGLFMAVMLSRQRPPAALGKPSFPYFTQSQLST</sequence>
<reference evidence="2 3" key="1">
    <citation type="journal article" date="2012" name="Genome Biol.">
        <title>Genome and low-iron response of an oceanic diatom adapted to chronic iron limitation.</title>
        <authorList>
            <person name="Lommer M."/>
            <person name="Specht M."/>
            <person name="Roy A.S."/>
            <person name="Kraemer L."/>
            <person name="Andreson R."/>
            <person name="Gutowska M.A."/>
            <person name="Wolf J."/>
            <person name="Bergner S.V."/>
            <person name="Schilhabel M.B."/>
            <person name="Klostermeier U.C."/>
            <person name="Beiko R.G."/>
            <person name="Rosenstiel P."/>
            <person name="Hippler M."/>
            <person name="Laroche J."/>
        </authorList>
    </citation>
    <scope>NUCLEOTIDE SEQUENCE [LARGE SCALE GENOMIC DNA]</scope>
    <source>
        <strain evidence="2 3">CCMP1005</strain>
    </source>
</reference>
<gene>
    <name evidence="2" type="ORF">THAOC_12586</name>
</gene>
<name>K0T7P1_THAOC</name>
<keyword evidence="3" id="KW-1185">Reference proteome</keyword>
<organism evidence="2 3">
    <name type="scientific">Thalassiosira oceanica</name>
    <name type="common">Marine diatom</name>
    <dbReference type="NCBI Taxonomy" id="159749"/>
    <lineage>
        <taxon>Eukaryota</taxon>
        <taxon>Sar</taxon>
        <taxon>Stramenopiles</taxon>
        <taxon>Ochrophyta</taxon>
        <taxon>Bacillariophyta</taxon>
        <taxon>Coscinodiscophyceae</taxon>
        <taxon>Thalassiosirophycidae</taxon>
        <taxon>Thalassiosirales</taxon>
        <taxon>Thalassiosiraceae</taxon>
        <taxon>Thalassiosira</taxon>
    </lineage>
</organism>
<evidence type="ECO:0000313" key="3">
    <source>
        <dbReference type="Proteomes" id="UP000266841"/>
    </source>
</evidence>
<protein>
    <submittedName>
        <fullName evidence="2">Uncharacterized protein</fullName>
    </submittedName>
</protein>
<evidence type="ECO:0000313" key="2">
    <source>
        <dbReference type="EMBL" id="EJK66492.1"/>
    </source>
</evidence>
<accession>K0T7P1</accession>